<dbReference type="InterPro" id="IPR024135">
    <property type="entry name" value="LAMTOR5"/>
</dbReference>
<dbReference type="GO" id="GO:0071230">
    <property type="term" value="P:cellular response to amino acid stimulus"/>
    <property type="evidence" value="ECO:0007669"/>
    <property type="project" value="TreeGrafter"/>
</dbReference>
<dbReference type="PANTHER" id="PTHR13342:SF2">
    <property type="entry name" value="RAGULATOR COMPLEX PROTEIN LAMTOR5"/>
    <property type="match status" value="1"/>
</dbReference>
<proteinExistence type="inferred from homology"/>
<name>A0AAD5HJF2_UMBRA</name>
<sequence length="93" mass="9934">MEFSLEQVLDKISEKEGVKGVLVADESGLCLGTRGIAKSAGAAFVASIANSARSLSDVSEIEDKSQYSTVSIELESYKIIIRNEGSFTIAVFQ</sequence>
<dbReference type="GeneID" id="75910631"/>
<dbReference type="EMBL" id="MU620893">
    <property type="protein sequence ID" value="KAI8584253.1"/>
    <property type="molecule type" value="Genomic_DNA"/>
</dbReference>
<evidence type="ECO:0000313" key="10">
    <source>
        <dbReference type="Proteomes" id="UP001206595"/>
    </source>
</evidence>
<keyword evidence="5" id="KW-0963">Cytoplasm</keyword>
<evidence type="ECO:0000256" key="4">
    <source>
        <dbReference type="ARBA" id="ARBA00007795"/>
    </source>
</evidence>
<dbReference type="AlphaFoldDB" id="A0AAD5HJF2"/>
<evidence type="ECO:0000256" key="6">
    <source>
        <dbReference type="ARBA" id="ARBA00023228"/>
    </source>
</evidence>
<dbReference type="InterPro" id="IPR004942">
    <property type="entry name" value="Roadblock/LAMTOR2_dom"/>
</dbReference>
<evidence type="ECO:0000256" key="1">
    <source>
        <dbReference type="ARBA" id="ARBA00004371"/>
    </source>
</evidence>
<dbReference type="PANTHER" id="PTHR13342">
    <property type="entry name" value="RAGULATOR COMPLEX PROTEIN LAMTOR5"/>
    <property type="match status" value="1"/>
</dbReference>
<evidence type="ECO:0000256" key="5">
    <source>
        <dbReference type="ARBA" id="ARBA00022490"/>
    </source>
</evidence>
<dbReference type="GO" id="GO:0043066">
    <property type="term" value="P:negative regulation of apoptotic process"/>
    <property type="evidence" value="ECO:0007669"/>
    <property type="project" value="InterPro"/>
</dbReference>
<keyword evidence="10" id="KW-1185">Reference proteome</keyword>
<evidence type="ECO:0000313" key="9">
    <source>
        <dbReference type="EMBL" id="KAI8584253.1"/>
    </source>
</evidence>
<gene>
    <name evidence="9" type="ORF">K450DRAFT_218892</name>
</gene>
<dbReference type="GO" id="GO:0005085">
    <property type="term" value="F:guanyl-nucleotide exchange factor activity"/>
    <property type="evidence" value="ECO:0007669"/>
    <property type="project" value="TreeGrafter"/>
</dbReference>
<dbReference type="GO" id="GO:0071986">
    <property type="term" value="C:Ragulator complex"/>
    <property type="evidence" value="ECO:0007669"/>
    <property type="project" value="InterPro"/>
</dbReference>
<comment type="similarity">
    <text evidence="4">Belongs to the LAMTOR5 family.</text>
</comment>
<comment type="caution">
    <text evidence="9">The sequence shown here is derived from an EMBL/GenBank/DDBJ whole genome shotgun (WGS) entry which is preliminary data.</text>
</comment>
<dbReference type="RefSeq" id="XP_051449257.1">
    <property type="nucleotide sequence ID" value="XM_051585282.1"/>
</dbReference>
<dbReference type="GO" id="GO:1904263">
    <property type="term" value="P:positive regulation of TORC1 signaling"/>
    <property type="evidence" value="ECO:0007669"/>
    <property type="project" value="TreeGrafter"/>
</dbReference>
<dbReference type="Gene3D" id="3.30.450.30">
    <property type="entry name" value="Dynein light chain 2a, cytoplasmic"/>
    <property type="match status" value="1"/>
</dbReference>
<keyword evidence="6" id="KW-0458">Lysosome</keyword>
<feature type="domain" description="Roadblock/LAMTOR2" evidence="8">
    <location>
        <begin position="5"/>
        <end position="93"/>
    </location>
</feature>
<evidence type="ECO:0000256" key="3">
    <source>
        <dbReference type="ARBA" id="ARBA00007191"/>
    </source>
</evidence>
<dbReference type="SMART" id="SM00960">
    <property type="entry name" value="Robl_LC7"/>
    <property type="match status" value="1"/>
</dbReference>
<evidence type="ECO:0000256" key="7">
    <source>
        <dbReference type="ARBA" id="ARBA00032692"/>
    </source>
</evidence>
<accession>A0AAD5HJF2</accession>
<reference evidence="9" key="1">
    <citation type="submission" date="2021-06" db="EMBL/GenBank/DDBJ databases">
        <authorList>
            <consortium name="DOE Joint Genome Institute"/>
            <person name="Mondo S.J."/>
            <person name="Amses K.R."/>
            <person name="Simmons D.R."/>
            <person name="Longcore J.E."/>
            <person name="Seto K."/>
            <person name="Alves G.H."/>
            <person name="Bonds A.E."/>
            <person name="Quandt C.A."/>
            <person name="Davis W.J."/>
            <person name="Chang Y."/>
            <person name="Letcher P.M."/>
            <person name="Powell M.J."/>
            <person name="Kuo A."/>
            <person name="Labutti K."/>
            <person name="Pangilinan J."/>
            <person name="Andreopoulos W."/>
            <person name="Tritt A."/>
            <person name="Riley R."/>
            <person name="Hundley H."/>
            <person name="Johnson J."/>
            <person name="Lipzen A."/>
            <person name="Barry K."/>
            <person name="Berbee M.L."/>
            <person name="Buchler N.E."/>
            <person name="Grigoriev I.V."/>
            <person name="Spatafora J.W."/>
            <person name="Stajich J.E."/>
            <person name="James T.Y."/>
        </authorList>
    </citation>
    <scope>NUCLEOTIDE SEQUENCE</scope>
    <source>
        <strain evidence="9">AG</strain>
    </source>
</reference>
<organism evidence="9 10">
    <name type="scientific">Umbelopsis ramanniana AG</name>
    <dbReference type="NCBI Taxonomy" id="1314678"/>
    <lineage>
        <taxon>Eukaryota</taxon>
        <taxon>Fungi</taxon>
        <taxon>Fungi incertae sedis</taxon>
        <taxon>Mucoromycota</taxon>
        <taxon>Mucoromycotina</taxon>
        <taxon>Umbelopsidomycetes</taxon>
        <taxon>Umbelopsidales</taxon>
        <taxon>Umbelopsidaceae</taxon>
        <taxon>Umbelopsis</taxon>
    </lineage>
</organism>
<comment type="similarity">
    <text evidence="3">Belongs to the GAMAD family.</text>
</comment>
<evidence type="ECO:0000256" key="2">
    <source>
        <dbReference type="ARBA" id="ARBA00004496"/>
    </source>
</evidence>
<evidence type="ECO:0000259" key="8">
    <source>
        <dbReference type="SMART" id="SM00960"/>
    </source>
</evidence>
<reference evidence="9" key="2">
    <citation type="journal article" date="2022" name="Proc. Natl. Acad. Sci. U.S.A.">
        <title>Diploid-dominant life cycles characterize the early evolution of Fungi.</title>
        <authorList>
            <person name="Amses K.R."/>
            <person name="Simmons D.R."/>
            <person name="Longcore J.E."/>
            <person name="Mondo S.J."/>
            <person name="Seto K."/>
            <person name="Jeronimo G.H."/>
            <person name="Bonds A.E."/>
            <person name="Quandt C.A."/>
            <person name="Davis W.J."/>
            <person name="Chang Y."/>
            <person name="Federici B.A."/>
            <person name="Kuo A."/>
            <person name="LaButti K."/>
            <person name="Pangilinan J."/>
            <person name="Andreopoulos W."/>
            <person name="Tritt A."/>
            <person name="Riley R."/>
            <person name="Hundley H."/>
            <person name="Johnson J."/>
            <person name="Lipzen A."/>
            <person name="Barry K."/>
            <person name="Lang B.F."/>
            <person name="Cuomo C.A."/>
            <person name="Buchler N.E."/>
            <person name="Grigoriev I.V."/>
            <person name="Spatafora J.W."/>
            <person name="Stajich J.E."/>
            <person name="James T.Y."/>
        </authorList>
    </citation>
    <scope>NUCLEOTIDE SEQUENCE</scope>
    <source>
        <strain evidence="9">AG</strain>
    </source>
</reference>
<comment type="subcellular location">
    <subcellularLocation>
        <location evidence="2">Cytoplasm</location>
    </subcellularLocation>
    <subcellularLocation>
        <location evidence="1">Lysosome</location>
    </subcellularLocation>
</comment>
<dbReference type="Pfam" id="PF16672">
    <property type="entry name" value="LAMTOR5"/>
    <property type="match status" value="1"/>
</dbReference>
<dbReference type="Proteomes" id="UP001206595">
    <property type="component" value="Unassembled WGS sequence"/>
</dbReference>
<protein>
    <recommendedName>
        <fullName evidence="7">Late endosomal/lysosomal adaptor and MAPK and MTOR activator 5</fullName>
    </recommendedName>
</protein>
<dbReference type="SUPFAM" id="SSF103196">
    <property type="entry name" value="Roadblock/LC7 domain"/>
    <property type="match status" value="1"/>
</dbReference>